<evidence type="ECO:0000313" key="4">
    <source>
        <dbReference type="Proteomes" id="UP000446866"/>
    </source>
</evidence>
<reference evidence="3 4" key="1">
    <citation type="submission" date="2018-08" db="EMBL/GenBank/DDBJ databases">
        <title>Murine metabolic-syndrome-specific gut microbial biobank.</title>
        <authorList>
            <person name="Liu C."/>
        </authorList>
    </citation>
    <scope>NUCLEOTIDE SEQUENCE [LARGE SCALE GENOMIC DNA]</scope>
    <source>
        <strain evidence="3 4">28</strain>
    </source>
</reference>
<dbReference type="GO" id="GO:0003700">
    <property type="term" value="F:DNA-binding transcription factor activity"/>
    <property type="evidence" value="ECO:0007669"/>
    <property type="project" value="TreeGrafter"/>
</dbReference>
<evidence type="ECO:0000256" key="1">
    <source>
        <dbReference type="ARBA" id="ARBA00023125"/>
    </source>
</evidence>
<dbReference type="EMBL" id="QXWK01000029">
    <property type="protein sequence ID" value="NBH62601.1"/>
    <property type="molecule type" value="Genomic_DNA"/>
</dbReference>
<dbReference type="InterPro" id="IPR001387">
    <property type="entry name" value="Cro/C1-type_HTH"/>
</dbReference>
<dbReference type="CDD" id="cd00093">
    <property type="entry name" value="HTH_XRE"/>
    <property type="match status" value="1"/>
</dbReference>
<sequence length="241" mass="27443">MKSLRRYSMEETIRSILGQRIRHYRKQKHYSLAEFALLINKSKSSLSKYERGEVSIDVETLIIIAKNLDVHISQLLDMDYLLPTENLSQETPGSSQPGKIYYVYVPSLIQKKNKEVNILTINQEKASFYGRVVDPTDFAKCTYYYTGTVQTFDSSQRIFLANTANKNDLLVLDLTSNFGTSSIIVGLFCSLSLGRYDSFVSKCIATENPLTDLTEATALTAPTRDELNQLKKRHIFKILQT</sequence>
<dbReference type="Pfam" id="PF01381">
    <property type="entry name" value="HTH_3"/>
    <property type="match status" value="1"/>
</dbReference>
<dbReference type="InterPro" id="IPR050807">
    <property type="entry name" value="TransReg_Diox_bact_type"/>
</dbReference>
<name>A0A845QNE0_9FIRM</name>
<evidence type="ECO:0000313" key="3">
    <source>
        <dbReference type="EMBL" id="NBH62601.1"/>
    </source>
</evidence>
<dbReference type="GO" id="GO:0003677">
    <property type="term" value="F:DNA binding"/>
    <property type="evidence" value="ECO:0007669"/>
    <property type="project" value="UniProtKB-KW"/>
</dbReference>
<dbReference type="GO" id="GO:0005829">
    <property type="term" value="C:cytosol"/>
    <property type="evidence" value="ECO:0007669"/>
    <property type="project" value="TreeGrafter"/>
</dbReference>
<evidence type="ECO:0000259" key="2">
    <source>
        <dbReference type="PROSITE" id="PS50943"/>
    </source>
</evidence>
<keyword evidence="4" id="KW-1185">Reference proteome</keyword>
<dbReference type="PANTHER" id="PTHR46797:SF1">
    <property type="entry name" value="METHYLPHOSPHONATE SYNTHASE"/>
    <property type="match status" value="1"/>
</dbReference>
<dbReference type="AlphaFoldDB" id="A0A845QNE0"/>
<dbReference type="Proteomes" id="UP000446866">
    <property type="component" value="Unassembled WGS sequence"/>
</dbReference>
<keyword evidence="1" id="KW-0238">DNA-binding</keyword>
<organism evidence="3 4">
    <name type="scientific">Anaerotruncus colihominis</name>
    <dbReference type="NCBI Taxonomy" id="169435"/>
    <lineage>
        <taxon>Bacteria</taxon>
        <taxon>Bacillati</taxon>
        <taxon>Bacillota</taxon>
        <taxon>Clostridia</taxon>
        <taxon>Eubacteriales</taxon>
        <taxon>Oscillospiraceae</taxon>
        <taxon>Anaerotruncus</taxon>
    </lineage>
</organism>
<proteinExistence type="predicted"/>
<dbReference type="SUPFAM" id="SSF47413">
    <property type="entry name" value="lambda repressor-like DNA-binding domains"/>
    <property type="match status" value="1"/>
</dbReference>
<dbReference type="SMART" id="SM00530">
    <property type="entry name" value="HTH_XRE"/>
    <property type="match status" value="1"/>
</dbReference>
<accession>A0A845QNE0</accession>
<dbReference type="PANTHER" id="PTHR46797">
    <property type="entry name" value="HTH-TYPE TRANSCRIPTIONAL REGULATOR"/>
    <property type="match status" value="1"/>
</dbReference>
<dbReference type="PROSITE" id="PS50943">
    <property type="entry name" value="HTH_CROC1"/>
    <property type="match status" value="1"/>
</dbReference>
<protein>
    <submittedName>
        <fullName evidence="3">Helix-turn-helix domain-containing protein</fullName>
    </submittedName>
</protein>
<dbReference type="Gene3D" id="1.10.260.40">
    <property type="entry name" value="lambda repressor-like DNA-binding domains"/>
    <property type="match status" value="1"/>
</dbReference>
<comment type="caution">
    <text evidence="3">The sequence shown here is derived from an EMBL/GenBank/DDBJ whole genome shotgun (WGS) entry which is preliminary data.</text>
</comment>
<dbReference type="InterPro" id="IPR010982">
    <property type="entry name" value="Lambda_DNA-bd_dom_sf"/>
</dbReference>
<feature type="domain" description="HTH cro/C1-type" evidence="2">
    <location>
        <begin position="21"/>
        <end position="75"/>
    </location>
</feature>
<gene>
    <name evidence="3" type="ORF">D0435_13175</name>
</gene>